<dbReference type="Proteomes" id="UP000789570">
    <property type="component" value="Unassembled WGS sequence"/>
</dbReference>
<dbReference type="AlphaFoldDB" id="A0A9N8ZGI7"/>
<name>A0A9N8ZGI7_9GLOM</name>
<organism evidence="1 2">
    <name type="scientific">Funneliformis caledonium</name>
    <dbReference type="NCBI Taxonomy" id="1117310"/>
    <lineage>
        <taxon>Eukaryota</taxon>
        <taxon>Fungi</taxon>
        <taxon>Fungi incertae sedis</taxon>
        <taxon>Mucoromycota</taxon>
        <taxon>Glomeromycotina</taxon>
        <taxon>Glomeromycetes</taxon>
        <taxon>Glomerales</taxon>
        <taxon>Glomeraceae</taxon>
        <taxon>Funneliformis</taxon>
    </lineage>
</organism>
<accession>A0A9N8ZGI7</accession>
<evidence type="ECO:0000313" key="2">
    <source>
        <dbReference type="Proteomes" id="UP000789570"/>
    </source>
</evidence>
<sequence>MNNVQINELTNIAFPNSPYNFPKLKQDIIRLKVQELAPQVRNESTKLVQLITEAKKKSGNFSSIVDLILETKKQIALNSETSQRNKLIGKIEAYQSILASHIVDEELQTLFDKQTEVLKLEKHLESLQQNICSYQV</sequence>
<dbReference type="OrthoDB" id="2434658at2759"/>
<keyword evidence="2" id="KW-1185">Reference proteome</keyword>
<comment type="caution">
    <text evidence="1">The sequence shown here is derived from an EMBL/GenBank/DDBJ whole genome shotgun (WGS) entry which is preliminary data.</text>
</comment>
<evidence type="ECO:0000313" key="1">
    <source>
        <dbReference type="EMBL" id="CAG8490226.1"/>
    </source>
</evidence>
<proteinExistence type="predicted"/>
<dbReference type="EMBL" id="CAJVPQ010000534">
    <property type="protein sequence ID" value="CAG8490226.1"/>
    <property type="molecule type" value="Genomic_DNA"/>
</dbReference>
<gene>
    <name evidence="1" type="ORF">FCALED_LOCUS3171</name>
</gene>
<protein>
    <submittedName>
        <fullName evidence="1">17139_t:CDS:1</fullName>
    </submittedName>
</protein>
<reference evidence="1" key="1">
    <citation type="submission" date="2021-06" db="EMBL/GenBank/DDBJ databases">
        <authorList>
            <person name="Kallberg Y."/>
            <person name="Tangrot J."/>
            <person name="Rosling A."/>
        </authorList>
    </citation>
    <scope>NUCLEOTIDE SEQUENCE</scope>
    <source>
        <strain evidence="1">UK204</strain>
    </source>
</reference>